<sequence length="175" mass="20211">MSDEPSKKRKRVKEEKLEIKKGEFYEIEDLIKVYQDDLKWCENLKFFKIIKDGNWTGQICCSGECLKPEPIQARQGNGRLRNFNLKRHMDTNHDPEKIKQAAEKRRNKIKTTIPTFFRPAKSHSKEEKKEAAALMTAVAACNHVSINQMQSENMRNFRRGGEPVGLPTGSTLFVS</sequence>
<protein>
    <submittedName>
        <fullName evidence="1">Uncharacterized protein</fullName>
    </submittedName>
</protein>
<evidence type="ECO:0000313" key="2">
    <source>
        <dbReference type="EMBL" id="CBY37281.1"/>
    </source>
</evidence>
<proteinExistence type="predicted"/>
<accession>E4X1G8</accession>
<dbReference type="EMBL" id="FN653021">
    <property type="protein sequence ID" value="CBY23648.1"/>
    <property type="molecule type" value="Genomic_DNA"/>
</dbReference>
<dbReference type="AlphaFoldDB" id="E4X1G8"/>
<evidence type="ECO:0000313" key="1">
    <source>
        <dbReference type="EMBL" id="CBY23648.1"/>
    </source>
</evidence>
<keyword evidence="3" id="KW-1185">Reference proteome</keyword>
<name>E4X1G8_OIKDI</name>
<gene>
    <name evidence="1" type="ORF">GSOID_T00016104001</name>
    <name evidence="2" type="ORF">GSOID_T00030373001</name>
</gene>
<evidence type="ECO:0000313" key="3">
    <source>
        <dbReference type="Proteomes" id="UP000001307"/>
    </source>
</evidence>
<reference evidence="1" key="1">
    <citation type="journal article" date="2010" name="Science">
        <title>Plasticity of animal genome architecture unmasked by rapid evolution of a pelagic tunicate.</title>
        <authorList>
            <person name="Denoeud F."/>
            <person name="Henriet S."/>
            <person name="Mungpakdee S."/>
            <person name="Aury J.M."/>
            <person name="Da Silva C."/>
            <person name="Brinkmann H."/>
            <person name="Mikhaleva J."/>
            <person name="Olsen L.C."/>
            <person name="Jubin C."/>
            <person name="Canestro C."/>
            <person name="Bouquet J.M."/>
            <person name="Danks G."/>
            <person name="Poulain J."/>
            <person name="Campsteijn C."/>
            <person name="Adamski M."/>
            <person name="Cross I."/>
            <person name="Yadetie F."/>
            <person name="Muffato M."/>
            <person name="Louis A."/>
            <person name="Butcher S."/>
            <person name="Tsagkogeorga G."/>
            <person name="Konrad A."/>
            <person name="Singh S."/>
            <person name="Jensen M.F."/>
            <person name="Cong E.H."/>
            <person name="Eikeseth-Otteraa H."/>
            <person name="Noel B."/>
            <person name="Anthouard V."/>
            <person name="Porcel B.M."/>
            <person name="Kachouri-Lafond R."/>
            <person name="Nishino A."/>
            <person name="Ugolini M."/>
            <person name="Chourrout P."/>
            <person name="Nishida H."/>
            <person name="Aasland R."/>
            <person name="Huzurbazar S."/>
            <person name="Westhof E."/>
            <person name="Delsuc F."/>
            <person name="Lehrach H."/>
            <person name="Reinhardt R."/>
            <person name="Weissenbach J."/>
            <person name="Roy S.W."/>
            <person name="Artiguenave F."/>
            <person name="Postlethwait J.H."/>
            <person name="Manak J.R."/>
            <person name="Thompson E.M."/>
            <person name="Jaillon O."/>
            <person name="Du Pasquier L."/>
            <person name="Boudinot P."/>
            <person name="Liberles D.A."/>
            <person name="Volff J.N."/>
            <person name="Philippe H."/>
            <person name="Lenhard B."/>
            <person name="Roest Crollius H."/>
            <person name="Wincker P."/>
            <person name="Chourrout D."/>
        </authorList>
    </citation>
    <scope>NUCLEOTIDE SEQUENCE [LARGE SCALE GENOMIC DNA]</scope>
</reference>
<organism evidence="1">
    <name type="scientific">Oikopleura dioica</name>
    <name type="common">Tunicate</name>
    <dbReference type="NCBI Taxonomy" id="34765"/>
    <lineage>
        <taxon>Eukaryota</taxon>
        <taxon>Metazoa</taxon>
        <taxon>Chordata</taxon>
        <taxon>Tunicata</taxon>
        <taxon>Appendicularia</taxon>
        <taxon>Copelata</taxon>
        <taxon>Oikopleuridae</taxon>
        <taxon>Oikopleura</taxon>
    </lineage>
</organism>
<dbReference type="Proteomes" id="UP000001307">
    <property type="component" value="Unassembled WGS sequence"/>
</dbReference>
<dbReference type="InParanoid" id="E4X1G8"/>
<dbReference type="Proteomes" id="UP000011014">
    <property type="component" value="Unassembled WGS sequence"/>
</dbReference>
<dbReference type="EMBL" id="FN654936">
    <property type="protein sequence ID" value="CBY37281.1"/>
    <property type="molecule type" value="Genomic_DNA"/>
</dbReference>